<evidence type="ECO:0000256" key="1">
    <source>
        <dbReference type="SAM" id="MobiDB-lite"/>
    </source>
</evidence>
<name>A0ABS7TLN3_9BACT</name>
<dbReference type="RefSeq" id="WP_224190897.1">
    <property type="nucleotide sequence ID" value="NZ_JAIRAU010000003.1"/>
</dbReference>
<dbReference type="Proteomes" id="UP001139031">
    <property type="component" value="Unassembled WGS sequence"/>
</dbReference>
<reference evidence="2" key="1">
    <citation type="submission" date="2021-08" db="EMBL/GenBank/DDBJ databases">
        <authorList>
            <person name="Stevens D.C."/>
        </authorList>
    </citation>
    <scope>NUCLEOTIDE SEQUENCE</scope>
    <source>
        <strain evidence="2">DSM 53165</strain>
    </source>
</reference>
<sequence>MTEPRDDLPALDPRAAALLAAYRRGRAMPPAARARVHDQLVGTCSQGHVLPLRRPHRDTRVWAVALAIAAAVVLWLARRGPDLAEQTGASATMSPAHGAAAPAASGVSVGAAQPGEPVEPPAPAAEPVEPPAPVVVAAPQPAAPRAVEARPRPKPTRDEPTATTTTRDEPTALGDLRGEQELLARGWRSLAAGDADAAARDAGEHARRFPAGVLVPEQRALAAAAACAGDPDRGVELARAFLADHPRSPLARRVRESCDLVP</sequence>
<evidence type="ECO:0008006" key="4">
    <source>
        <dbReference type="Google" id="ProtNLM"/>
    </source>
</evidence>
<organism evidence="2 3">
    <name type="scientific">Nannocystis pusilla</name>
    <dbReference type="NCBI Taxonomy" id="889268"/>
    <lineage>
        <taxon>Bacteria</taxon>
        <taxon>Pseudomonadati</taxon>
        <taxon>Myxococcota</taxon>
        <taxon>Polyangia</taxon>
        <taxon>Nannocystales</taxon>
        <taxon>Nannocystaceae</taxon>
        <taxon>Nannocystis</taxon>
    </lineage>
</organism>
<proteinExistence type="predicted"/>
<evidence type="ECO:0000313" key="2">
    <source>
        <dbReference type="EMBL" id="MBZ5709119.1"/>
    </source>
</evidence>
<feature type="compositionally biased region" description="Pro residues" evidence="1">
    <location>
        <begin position="117"/>
        <end position="129"/>
    </location>
</feature>
<keyword evidence="3" id="KW-1185">Reference proteome</keyword>
<protein>
    <recommendedName>
        <fullName evidence="4">Outer membrane lipoprotein BamD-like domain-containing protein</fullName>
    </recommendedName>
</protein>
<feature type="compositionally biased region" description="Basic and acidic residues" evidence="1">
    <location>
        <begin position="147"/>
        <end position="177"/>
    </location>
</feature>
<feature type="region of interest" description="Disordered" evidence="1">
    <location>
        <begin position="141"/>
        <end position="177"/>
    </location>
</feature>
<feature type="region of interest" description="Disordered" evidence="1">
    <location>
        <begin position="88"/>
        <end position="129"/>
    </location>
</feature>
<accession>A0ABS7TLN3</accession>
<gene>
    <name evidence="2" type="ORF">K7C98_07595</name>
</gene>
<feature type="compositionally biased region" description="Low complexity" evidence="1">
    <location>
        <begin position="89"/>
        <end position="116"/>
    </location>
</feature>
<dbReference type="EMBL" id="JAIRAU010000003">
    <property type="protein sequence ID" value="MBZ5709119.1"/>
    <property type="molecule type" value="Genomic_DNA"/>
</dbReference>
<comment type="caution">
    <text evidence="2">The sequence shown here is derived from an EMBL/GenBank/DDBJ whole genome shotgun (WGS) entry which is preliminary data.</text>
</comment>
<evidence type="ECO:0000313" key="3">
    <source>
        <dbReference type="Proteomes" id="UP001139031"/>
    </source>
</evidence>